<gene>
    <name evidence="2" type="primary">LOC106122794</name>
</gene>
<dbReference type="Proteomes" id="UP000694872">
    <property type="component" value="Unplaced"/>
</dbReference>
<proteinExistence type="predicted"/>
<dbReference type="RefSeq" id="XP_013174343.1">
    <property type="nucleotide sequence ID" value="XM_013318889.1"/>
</dbReference>
<evidence type="ECO:0000313" key="2">
    <source>
        <dbReference type="RefSeq" id="XP_013174343.1"/>
    </source>
</evidence>
<dbReference type="AlphaFoldDB" id="A0AAJ6ZK93"/>
<dbReference type="KEGG" id="pxu:106122794"/>
<sequence>MEMEEQTLHEKCENIMNVVVETRKRFGKKCAEYDQKTSLIENKIFNLQLESLSKVKCKPKYQNLDTDVDIMRKEIDGYITDLQEREKRINNLCRNVKNTEKIVLQLKEDKLSRKIMQPLTAEAKLKELK</sequence>
<protein>
    <submittedName>
        <fullName evidence="2">Uncharacterized protein LOC106122794</fullName>
    </submittedName>
</protein>
<keyword evidence="1" id="KW-0175">Coiled coil</keyword>
<evidence type="ECO:0000256" key="1">
    <source>
        <dbReference type="SAM" id="Coils"/>
    </source>
</evidence>
<reference evidence="2" key="1">
    <citation type="submission" date="2025-08" db="UniProtKB">
        <authorList>
            <consortium name="RefSeq"/>
        </authorList>
    </citation>
    <scope>IDENTIFICATION</scope>
</reference>
<organism evidence="2">
    <name type="scientific">Papilio xuthus</name>
    <name type="common">Asian swallowtail butterfly</name>
    <dbReference type="NCBI Taxonomy" id="66420"/>
    <lineage>
        <taxon>Eukaryota</taxon>
        <taxon>Metazoa</taxon>
        <taxon>Ecdysozoa</taxon>
        <taxon>Arthropoda</taxon>
        <taxon>Hexapoda</taxon>
        <taxon>Insecta</taxon>
        <taxon>Pterygota</taxon>
        <taxon>Neoptera</taxon>
        <taxon>Endopterygota</taxon>
        <taxon>Lepidoptera</taxon>
        <taxon>Glossata</taxon>
        <taxon>Ditrysia</taxon>
        <taxon>Papilionoidea</taxon>
        <taxon>Papilionidae</taxon>
        <taxon>Papilioninae</taxon>
        <taxon>Papilio</taxon>
    </lineage>
</organism>
<name>A0AAJ6ZK93_PAPXU</name>
<accession>A0AAJ6ZK93</accession>
<feature type="coiled-coil region" evidence="1">
    <location>
        <begin position="82"/>
        <end position="109"/>
    </location>
</feature>
<dbReference type="GeneID" id="106122794"/>